<name>A0ABR0B2U3_9CRUS</name>
<proteinExistence type="predicted"/>
<dbReference type="EMBL" id="JAOYFB010000040">
    <property type="protein sequence ID" value="KAK4035538.1"/>
    <property type="molecule type" value="Genomic_DNA"/>
</dbReference>
<dbReference type="Proteomes" id="UP001234178">
    <property type="component" value="Unassembled WGS sequence"/>
</dbReference>
<reference evidence="2 3" key="1">
    <citation type="journal article" date="2023" name="Nucleic Acids Res.">
        <title>The hologenome of Daphnia magna reveals possible DNA methylation and microbiome-mediated evolution of the host genome.</title>
        <authorList>
            <person name="Chaturvedi A."/>
            <person name="Li X."/>
            <person name="Dhandapani V."/>
            <person name="Marshall H."/>
            <person name="Kissane S."/>
            <person name="Cuenca-Cambronero M."/>
            <person name="Asole G."/>
            <person name="Calvet F."/>
            <person name="Ruiz-Romero M."/>
            <person name="Marangio P."/>
            <person name="Guigo R."/>
            <person name="Rago D."/>
            <person name="Mirbahai L."/>
            <person name="Eastwood N."/>
            <person name="Colbourne J.K."/>
            <person name="Zhou J."/>
            <person name="Mallon E."/>
            <person name="Orsini L."/>
        </authorList>
    </citation>
    <scope>NUCLEOTIDE SEQUENCE [LARGE SCALE GENOMIC DNA]</scope>
    <source>
        <strain evidence="2">LRV0_1</strain>
    </source>
</reference>
<evidence type="ECO:0000313" key="3">
    <source>
        <dbReference type="Proteomes" id="UP001234178"/>
    </source>
</evidence>
<evidence type="ECO:0000313" key="1">
    <source>
        <dbReference type="EMBL" id="KAK4035538.1"/>
    </source>
</evidence>
<gene>
    <name evidence="1" type="ORF">OUZ56_027624</name>
    <name evidence="2" type="ORF">OUZ56_028088</name>
</gene>
<dbReference type="EMBL" id="JAOYFB010000040">
    <property type="protein sequence ID" value="KAK4036016.1"/>
    <property type="molecule type" value="Genomic_DNA"/>
</dbReference>
<organism evidence="2 3">
    <name type="scientific">Daphnia magna</name>
    <dbReference type="NCBI Taxonomy" id="35525"/>
    <lineage>
        <taxon>Eukaryota</taxon>
        <taxon>Metazoa</taxon>
        <taxon>Ecdysozoa</taxon>
        <taxon>Arthropoda</taxon>
        <taxon>Crustacea</taxon>
        <taxon>Branchiopoda</taxon>
        <taxon>Diplostraca</taxon>
        <taxon>Cladocera</taxon>
        <taxon>Anomopoda</taxon>
        <taxon>Daphniidae</taxon>
        <taxon>Daphnia</taxon>
    </lineage>
</organism>
<evidence type="ECO:0000313" key="2">
    <source>
        <dbReference type="EMBL" id="KAK4036016.1"/>
    </source>
</evidence>
<keyword evidence="3" id="KW-1185">Reference proteome</keyword>
<accession>A0ABR0B2U3</accession>
<protein>
    <submittedName>
        <fullName evidence="2">Uncharacterized protein</fullName>
    </submittedName>
</protein>
<comment type="caution">
    <text evidence="2">The sequence shown here is derived from an EMBL/GenBank/DDBJ whole genome shotgun (WGS) entry which is preliminary data.</text>
</comment>
<sequence length="79" mass="8951">MEIEVKCSVTKASRSRQLFSLHLINLNVKSSFGKIKKKVSYLGSLNWLLRNVCMKESVVDTVQDYNRSQSTEDIDGGQV</sequence>